<dbReference type="InterPro" id="IPR002525">
    <property type="entry name" value="Transp_IS110-like_N"/>
</dbReference>
<dbReference type="EMBL" id="MVHH01000081">
    <property type="protein sequence ID" value="OQZ91319.1"/>
    <property type="molecule type" value="Genomic_DNA"/>
</dbReference>
<reference evidence="5 8" key="4">
    <citation type="submission" date="2018-09" db="EMBL/GenBank/DDBJ databases">
        <title>Metagenome Assembled Genomes from an Advanced Water Purification Facility.</title>
        <authorList>
            <person name="Stamps B.W."/>
            <person name="Spear J.R."/>
        </authorList>
    </citation>
    <scope>NUCLEOTIDE SEQUENCE [LARGE SCALE GENOMIC DNA]</scope>
    <source>
        <strain evidence="5">Bin_29_2</strain>
    </source>
</reference>
<evidence type="ECO:0000313" key="4">
    <source>
        <dbReference type="EMBL" id="OQZ91319.1"/>
    </source>
</evidence>
<dbReference type="EMBL" id="LASW01000136">
    <property type="protein sequence ID" value="KKB97437.1"/>
    <property type="molecule type" value="Genomic_DNA"/>
</dbReference>
<dbReference type="Proteomes" id="UP000192327">
    <property type="component" value="Unassembled WGS sequence"/>
</dbReference>
<evidence type="ECO:0000313" key="5">
    <source>
        <dbReference type="EMBL" id="TXI54657.1"/>
    </source>
</evidence>
<dbReference type="AlphaFoldDB" id="A0A0F5MTR8"/>
<dbReference type="Proteomes" id="UP000034416">
    <property type="component" value="Unassembled WGS sequence"/>
</dbReference>
<evidence type="ECO:0000313" key="6">
    <source>
        <dbReference type="Proteomes" id="UP000034416"/>
    </source>
</evidence>
<feature type="domain" description="Transposase IS110-like N-terminal" evidence="1">
    <location>
        <begin position="16"/>
        <end position="160"/>
    </location>
</feature>
<evidence type="ECO:0000259" key="1">
    <source>
        <dbReference type="Pfam" id="PF01548"/>
    </source>
</evidence>
<reference evidence="4 7" key="3">
    <citation type="submission" date="2016-12" db="EMBL/GenBank/DDBJ databases">
        <title>The new phylogeny of genus Mycobacterium.</title>
        <authorList>
            <person name="Tortoli E."/>
            <person name="Trovato A."/>
            <person name="Cirillo D.M."/>
        </authorList>
    </citation>
    <scope>NUCLEOTIDE SEQUENCE [LARGE SCALE GENOMIC DNA]</scope>
    <source>
        <strain evidence="4 7">DSM 44942</strain>
    </source>
</reference>
<protein>
    <submittedName>
        <fullName evidence="3 4">Transposase</fullName>
    </submittedName>
</protein>
<sequence length="358" mass="38743">MQSIIAAAPSLPGVTVGVDTHKQFHVAHAIHELGRPLGTHQMPATGHGYHVFVAWARSLGQLAVVGIEGPGHYGGGLARHLRVEGITVTEVGRPKRQRRARYGKSDHADAAGAAAIVLAGEDLGAPKTADGPAEMVRVLRVARTNAVRARAKVVTALKDLIVTAPDELREHLTGLHKSDLLYACRILDVSEMLSTPTDAVKIALKSLATRCRELDAETDRLGRQIDTITATAAPQLRAVYGVGPDTAATLLSAIGDNPDRIRHEAAFAKLCGVSPLEASSGKTVRHRLNRGGNRDANRALHVILVVRMRRHQPTRDYLTRRLAEGKTKNEAMRCLKRYIAREIFHALRPPQQPAKIVA</sequence>
<evidence type="ECO:0000313" key="7">
    <source>
        <dbReference type="Proteomes" id="UP000192327"/>
    </source>
</evidence>
<dbReference type="Proteomes" id="UP000321797">
    <property type="component" value="Unassembled WGS sequence"/>
</dbReference>
<comment type="caution">
    <text evidence="3">The sequence shown here is derived from an EMBL/GenBank/DDBJ whole genome shotgun (WGS) entry which is preliminary data.</text>
</comment>
<gene>
    <name evidence="4" type="ORF">BST15_20105</name>
    <name evidence="5" type="ORF">E6Q54_14045</name>
    <name evidence="3" type="ORF">WR43_19155</name>
</gene>
<accession>A0A0F5MTR8</accession>
<evidence type="ECO:0000313" key="3">
    <source>
        <dbReference type="EMBL" id="KKB97437.1"/>
    </source>
</evidence>
<dbReference type="PATRIC" id="fig|342002.3.peg.4104"/>
<dbReference type="Pfam" id="PF02371">
    <property type="entry name" value="Transposase_20"/>
    <property type="match status" value="1"/>
</dbReference>
<dbReference type="GO" id="GO:0006313">
    <property type="term" value="P:DNA transposition"/>
    <property type="evidence" value="ECO:0007669"/>
    <property type="project" value="InterPro"/>
</dbReference>
<organism evidence="3 6">
    <name type="scientific">Mycolicibacter arupensis</name>
    <dbReference type="NCBI Taxonomy" id="342002"/>
    <lineage>
        <taxon>Bacteria</taxon>
        <taxon>Bacillati</taxon>
        <taxon>Actinomycetota</taxon>
        <taxon>Actinomycetes</taxon>
        <taxon>Mycobacteriales</taxon>
        <taxon>Mycobacteriaceae</taxon>
        <taxon>Mycolicibacter</taxon>
    </lineage>
</organism>
<dbReference type="GO" id="GO:0004803">
    <property type="term" value="F:transposase activity"/>
    <property type="evidence" value="ECO:0007669"/>
    <property type="project" value="InterPro"/>
</dbReference>
<dbReference type="OrthoDB" id="4337860at2"/>
<feature type="domain" description="Transposase IS116/IS110/IS902 C-terminal" evidence="2">
    <location>
        <begin position="235"/>
        <end position="317"/>
    </location>
</feature>
<dbReference type="RefSeq" id="WP_046191200.1">
    <property type="nucleotide sequence ID" value="NZ_JACKUJ010000037.1"/>
</dbReference>
<keyword evidence="7" id="KW-1185">Reference proteome</keyword>
<dbReference type="InterPro" id="IPR003346">
    <property type="entry name" value="Transposase_20"/>
</dbReference>
<dbReference type="GO" id="GO:0003677">
    <property type="term" value="F:DNA binding"/>
    <property type="evidence" value="ECO:0007669"/>
    <property type="project" value="InterPro"/>
</dbReference>
<dbReference type="Pfam" id="PF01548">
    <property type="entry name" value="DEDD_Tnp_IS110"/>
    <property type="match status" value="1"/>
</dbReference>
<dbReference type="PANTHER" id="PTHR33055:SF16">
    <property type="entry name" value="TRANSPOSASE FOR INSERTION SEQUENCE ELEMENT IS1547"/>
    <property type="match status" value="1"/>
</dbReference>
<proteinExistence type="predicted"/>
<name>A0A0F5MTR8_9MYCO</name>
<dbReference type="InterPro" id="IPR047650">
    <property type="entry name" value="Transpos_IS110"/>
</dbReference>
<reference evidence="6" key="1">
    <citation type="submission" date="2015-04" db="EMBL/GenBank/DDBJ databases">
        <title>Genome sequence of Mycobacterium arupense GUC1.</title>
        <authorList>
            <person name="Greninger A.L."/>
            <person name="Cunningham G."/>
            <person name="Chiu C.Y."/>
            <person name="Miller S."/>
        </authorList>
    </citation>
    <scope>NUCLEOTIDE SEQUENCE [LARGE SCALE GENOMIC DNA]</scope>
    <source>
        <strain evidence="6">GUC1</strain>
    </source>
</reference>
<dbReference type="PANTHER" id="PTHR33055">
    <property type="entry name" value="TRANSPOSASE FOR INSERTION SEQUENCE ELEMENT IS1111A"/>
    <property type="match status" value="1"/>
</dbReference>
<dbReference type="EMBL" id="SSGD01000082">
    <property type="protein sequence ID" value="TXI54657.1"/>
    <property type="molecule type" value="Genomic_DNA"/>
</dbReference>
<reference evidence="3" key="2">
    <citation type="submission" date="2015-04" db="EMBL/GenBank/DDBJ databases">
        <title>Genome sequence of Mycobacterium arupense strain GUC1.</title>
        <authorList>
            <person name="Greninger A.L."/>
            <person name="Cunningham G."/>
            <person name="Chiu C.Y."/>
            <person name="Miller S."/>
        </authorList>
    </citation>
    <scope>NUCLEOTIDE SEQUENCE</scope>
    <source>
        <strain evidence="3">GUC1</strain>
    </source>
</reference>
<evidence type="ECO:0000259" key="2">
    <source>
        <dbReference type="Pfam" id="PF02371"/>
    </source>
</evidence>
<dbReference type="NCBIfam" id="NF033542">
    <property type="entry name" value="transpos_IS110"/>
    <property type="match status" value="1"/>
</dbReference>
<evidence type="ECO:0000313" key="8">
    <source>
        <dbReference type="Proteomes" id="UP000321797"/>
    </source>
</evidence>